<accession>A0A564Z3R4</accession>
<evidence type="ECO:0000313" key="2">
    <source>
        <dbReference type="Proteomes" id="UP000321570"/>
    </source>
</evidence>
<organism evidence="1 2">
    <name type="scientific">Hymenolepis diminuta</name>
    <name type="common">Rat tapeworm</name>
    <dbReference type="NCBI Taxonomy" id="6216"/>
    <lineage>
        <taxon>Eukaryota</taxon>
        <taxon>Metazoa</taxon>
        <taxon>Spiralia</taxon>
        <taxon>Lophotrochozoa</taxon>
        <taxon>Platyhelminthes</taxon>
        <taxon>Cestoda</taxon>
        <taxon>Eucestoda</taxon>
        <taxon>Cyclophyllidea</taxon>
        <taxon>Hymenolepididae</taxon>
        <taxon>Hymenolepis</taxon>
    </lineage>
</organism>
<sequence>MKIAKSSQEQYNTYFWTRGRTFLKSSSLIPRKFEDQIFRIEITELILAFECLSLRLVRLRRFSDSKCVIIHGNSSLNLAAGSLLRCFLDRYRDLSDKDVEVFLMQLANEGKQLNHLCTQPEFSLINSRLPTNCGVPSWWRQQEIQRRLGRKNVEPNWRVIKTD</sequence>
<protein>
    <submittedName>
        <fullName evidence="1">Uncharacterized protein</fullName>
    </submittedName>
</protein>
<dbReference type="Proteomes" id="UP000321570">
    <property type="component" value="Unassembled WGS sequence"/>
</dbReference>
<dbReference type="AlphaFoldDB" id="A0A564Z3R4"/>
<gene>
    <name evidence="1" type="ORF">WMSIL1_LOCUS12136</name>
</gene>
<keyword evidence="2" id="KW-1185">Reference proteome</keyword>
<name>A0A564Z3R4_HYMDI</name>
<evidence type="ECO:0000313" key="1">
    <source>
        <dbReference type="EMBL" id="VUZ53939.1"/>
    </source>
</evidence>
<proteinExistence type="predicted"/>
<dbReference type="EMBL" id="CABIJS010000588">
    <property type="protein sequence ID" value="VUZ53939.1"/>
    <property type="molecule type" value="Genomic_DNA"/>
</dbReference>
<reference evidence="1 2" key="1">
    <citation type="submission" date="2019-07" db="EMBL/GenBank/DDBJ databases">
        <authorList>
            <person name="Jastrzebski P J."/>
            <person name="Paukszto L."/>
            <person name="Jastrzebski P J."/>
        </authorList>
    </citation>
    <scope>NUCLEOTIDE SEQUENCE [LARGE SCALE GENOMIC DNA]</scope>
    <source>
        <strain evidence="1 2">WMS-il1</strain>
    </source>
</reference>